<accession>A0A9D2RPZ0</accession>
<reference evidence="3" key="2">
    <citation type="submission" date="2021-04" db="EMBL/GenBank/DDBJ databases">
        <authorList>
            <person name="Gilroy R."/>
        </authorList>
    </citation>
    <scope>NUCLEOTIDE SEQUENCE</scope>
    <source>
        <strain evidence="3">ChiHjej13B12-24818</strain>
    </source>
</reference>
<dbReference type="AlphaFoldDB" id="A0A9D2RPZ0"/>
<keyword evidence="2" id="KW-0472">Membrane</keyword>
<feature type="transmembrane region" description="Helical" evidence="2">
    <location>
        <begin position="23"/>
        <end position="48"/>
    </location>
</feature>
<comment type="caution">
    <text evidence="3">The sequence shown here is derived from an EMBL/GenBank/DDBJ whole genome shotgun (WGS) entry which is preliminary data.</text>
</comment>
<feature type="region of interest" description="Disordered" evidence="1">
    <location>
        <begin position="54"/>
        <end position="110"/>
    </location>
</feature>
<protein>
    <submittedName>
        <fullName evidence="3">Uncharacterized protein</fullName>
    </submittedName>
</protein>
<sequence length="268" mass="28172">MHTGPQFTPPQQPHGPGGGRGGALLVGGIAFAIVFLMIVGLTVAYLVVRTSTSGPVGGGAATSESVTTGPASSGTTEPEETTTSEATEARCWSPEHERTSSNPSGRLRGGGLQFIPPAGFDNRSTDTWVNFLNDTQTAHAPVEGTWVSTLIVGKVEWQPGVEYPGEEEAAERLVECLFSNDHIWGDTSERALQEELTEPVTVAGMPGYRHRAVVTFGQHDLTRTDSTEIVAVVVATPEGPSAFISEIAVGVTEHEEGAEEAYASLTGI</sequence>
<dbReference type="Proteomes" id="UP000823823">
    <property type="component" value="Unassembled WGS sequence"/>
</dbReference>
<evidence type="ECO:0000256" key="1">
    <source>
        <dbReference type="SAM" id="MobiDB-lite"/>
    </source>
</evidence>
<evidence type="ECO:0000313" key="3">
    <source>
        <dbReference type="EMBL" id="HJB10402.1"/>
    </source>
</evidence>
<evidence type="ECO:0000313" key="4">
    <source>
        <dbReference type="Proteomes" id="UP000823823"/>
    </source>
</evidence>
<organism evidence="3 4">
    <name type="scientific">Candidatus Brachybacterium merdavium</name>
    <dbReference type="NCBI Taxonomy" id="2838513"/>
    <lineage>
        <taxon>Bacteria</taxon>
        <taxon>Bacillati</taxon>
        <taxon>Actinomycetota</taxon>
        <taxon>Actinomycetes</taxon>
        <taxon>Micrococcales</taxon>
        <taxon>Dermabacteraceae</taxon>
        <taxon>Brachybacterium</taxon>
    </lineage>
</organism>
<proteinExistence type="predicted"/>
<evidence type="ECO:0000256" key="2">
    <source>
        <dbReference type="SAM" id="Phobius"/>
    </source>
</evidence>
<reference evidence="3" key="1">
    <citation type="journal article" date="2021" name="PeerJ">
        <title>Extensive microbial diversity within the chicken gut microbiome revealed by metagenomics and culture.</title>
        <authorList>
            <person name="Gilroy R."/>
            <person name="Ravi A."/>
            <person name="Getino M."/>
            <person name="Pursley I."/>
            <person name="Horton D.L."/>
            <person name="Alikhan N.F."/>
            <person name="Baker D."/>
            <person name="Gharbi K."/>
            <person name="Hall N."/>
            <person name="Watson M."/>
            <person name="Adriaenssens E.M."/>
            <person name="Foster-Nyarko E."/>
            <person name="Jarju S."/>
            <person name="Secka A."/>
            <person name="Antonio M."/>
            <person name="Oren A."/>
            <person name="Chaudhuri R.R."/>
            <person name="La Ragione R."/>
            <person name="Hildebrand F."/>
            <person name="Pallen M.J."/>
        </authorList>
    </citation>
    <scope>NUCLEOTIDE SEQUENCE</scope>
    <source>
        <strain evidence="3">ChiHjej13B12-24818</strain>
    </source>
</reference>
<dbReference type="EMBL" id="DWZH01000055">
    <property type="protein sequence ID" value="HJB10402.1"/>
    <property type="molecule type" value="Genomic_DNA"/>
</dbReference>
<keyword evidence="2" id="KW-1133">Transmembrane helix</keyword>
<name>A0A9D2RPZ0_9MICO</name>
<keyword evidence="2" id="KW-0812">Transmembrane</keyword>
<gene>
    <name evidence="3" type="ORF">H9786_07705</name>
</gene>